<protein>
    <submittedName>
        <fullName evidence="1">Uncharacterized protein</fullName>
    </submittedName>
</protein>
<organism evidence="1 2">
    <name type="scientific">Auriscalpium vulgare</name>
    <dbReference type="NCBI Taxonomy" id="40419"/>
    <lineage>
        <taxon>Eukaryota</taxon>
        <taxon>Fungi</taxon>
        <taxon>Dikarya</taxon>
        <taxon>Basidiomycota</taxon>
        <taxon>Agaricomycotina</taxon>
        <taxon>Agaricomycetes</taxon>
        <taxon>Russulales</taxon>
        <taxon>Auriscalpiaceae</taxon>
        <taxon>Auriscalpium</taxon>
    </lineage>
</organism>
<dbReference type="EMBL" id="MU276460">
    <property type="protein sequence ID" value="KAI0038585.1"/>
    <property type="molecule type" value="Genomic_DNA"/>
</dbReference>
<dbReference type="Proteomes" id="UP000814033">
    <property type="component" value="Unassembled WGS sequence"/>
</dbReference>
<sequence length="130" mass="13778">MIFALFFIFAAVQLLKLSEPFNHFASNVLTLGGPETDIGLMPAAPAPLSVDPLPVLLISPLPSSSPQVLEVVNAPQPSVGHTVISVDALIALEQGRQPQPSHVWSHATALSSSGWSCLFELPRHTHAGMP</sequence>
<reference evidence="1" key="1">
    <citation type="submission" date="2021-02" db="EMBL/GenBank/DDBJ databases">
        <authorList>
            <consortium name="DOE Joint Genome Institute"/>
            <person name="Ahrendt S."/>
            <person name="Looney B.P."/>
            <person name="Miyauchi S."/>
            <person name="Morin E."/>
            <person name="Drula E."/>
            <person name="Courty P.E."/>
            <person name="Chicoki N."/>
            <person name="Fauchery L."/>
            <person name="Kohler A."/>
            <person name="Kuo A."/>
            <person name="Labutti K."/>
            <person name="Pangilinan J."/>
            <person name="Lipzen A."/>
            <person name="Riley R."/>
            <person name="Andreopoulos W."/>
            <person name="He G."/>
            <person name="Johnson J."/>
            <person name="Barry K.W."/>
            <person name="Grigoriev I.V."/>
            <person name="Nagy L."/>
            <person name="Hibbett D."/>
            <person name="Henrissat B."/>
            <person name="Matheny P.B."/>
            <person name="Labbe J."/>
            <person name="Martin F."/>
        </authorList>
    </citation>
    <scope>NUCLEOTIDE SEQUENCE</scope>
    <source>
        <strain evidence="1">FP105234-sp</strain>
    </source>
</reference>
<accession>A0ACB8R3U6</accession>
<evidence type="ECO:0000313" key="2">
    <source>
        <dbReference type="Proteomes" id="UP000814033"/>
    </source>
</evidence>
<keyword evidence="2" id="KW-1185">Reference proteome</keyword>
<name>A0ACB8R3U6_9AGAM</name>
<comment type="caution">
    <text evidence="1">The sequence shown here is derived from an EMBL/GenBank/DDBJ whole genome shotgun (WGS) entry which is preliminary data.</text>
</comment>
<evidence type="ECO:0000313" key="1">
    <source>
        <dbReference type="EMBL" id="KAI0038585.1"/>
    </source>
</evidence>
<reference evidence="1" key="2">
    <citation type="journal article" date="2022" name="New Phytol.">
        <title>Evolutionary transition to the ectomycorrhizal habit in the genomes of a hyperdiverse lineage of mushroom-forming fungi.</title>
        <authorList>
            <person name="Looney B."/>
            <person name="Miyauchi S."/>
            <person name="Morin E."/>
            <person name="Drula E."/>
            <person name="Courty P.E."/>
            <person name="Kohler A."/>
            <person name="Kuo A."/>
            <person name="LaButti K."/>
            <person name="Pangilinan J."/>
            <person name="Lipzen A."/>
            <person name="Riley R."/>
            <person name="Andreopoulos W."/>
            <person name="He G."/>
            <person name="Johnson J."/>
            <person name="Nolan M."/>
            <person name="Tritt A."/>
            <person name="Barry K.W."/>
            <person name="Grigoriev I.V."/>
            <person name="Nagy L.G."/>
            <person name="Hibbett D."/>
            <person name="Henrissat B."/>
            <person name="Matheny P.B."/>
            <person name="Labbe J."/>
            <person name="Martin F.M."/>
        </authorList>
    </citation>
    <scope>NUCLEOTIDE SEQUENCE</scope>
    <source>
        <strain evidence="1">FP105234-sp</strain>
    </source>
</reference>
<proteinExistence type="predicted"/>
<gene>
    <name evidence="1" type="ORF">FA95DRAFT_1201386</name>
</gene>